<evidence type="ECO:0000259" key="18">
    <source>
        <dbReference type="Pfam" id="PF09294"/>
    </source>
</evidence>
<evidence type="ECO:0000256" key="5">
    <source>
        <dbReference type="ARBA" id="ARBA00022692"/>
    </source>
</evidence>
<dbReference type="GO" id="GO:0005615">
    <property type="term" value="C:extracellular space"/>
    <property type="evidence" value="ECO:0007669"/>
    <property type="project" value="UniProtKB-ARBA"/>
</dbReference>
<sequence>MTRMLWGHDACAGRPLALCLLGGICLMSGMPQPLPELSDGPCDINITLRNFRPVISWKLRNAPIAPTHYTLWYTNMRKDMEVVEHCANITRPSCDVTNLWMDVSETYELQLVGSRGNATVVQCFRSVFPELDMLLEPPEFEVAGFTDHIRVTLVLPETLPKGPQDQELWSHFSLIIEEQLEGIAKKHKLKINEDTKGNFTYVLDKLIPNTTYCVSVYFNPRNVESVVRSPLKCTHLPPARQPGSPESAVIGAFTSVAFIVAVAVSSLMALRRVGYICLRSVPPKVLVRVGVCSSPPSLFILTPEFLVPAWVLAQQQTPFLKAPRRCGAAAPGFHVPFLLPVVRTLLLPPPPPCSLGPAGVSALPSPRLSPPPPLCSISIDSVLVFFSFVSFLFGPLSMPPWTCPAQAVSSFQTTPAGHKPGVCSPCRKMRP</sequence>
<keyword evidence="9" id="KW-1015">Disulfide bond</keyword>
<evidence type="ECO:0000256" key="4">
    <source>
        <dbReference type="ARBA" id="ARBA00022553"/>
    </source>
</evidence>
<evidence type="ECO:0000313" key="19">
    <source>
        <dbReference type="EMBL" id="KAF6119073.1"/>
    </source>
</evidence>
<comment type="subcellular location">
    <subcellularLocation>
        <location evidence="1">Cell membrane</location>
        <topology evidence="1">Single-pass type I membrane protein</topology>
    </subcellularLocation>
</comment>
<name>A0A834AR78_9CHIR</name>
<keyword evidence="5 15" id="KW-0812">Transmembrane</keyword>
<evidence type="ECO:0000256" key="14">
    <source>
        <dbReference type="ARBA" id="ARBA00076545"/>
    </source>
</evidence>
<keyword evidence="8 15" id="KW-0472">Membrane</keyword>
<dbReference type="Pfam" id="PF01108">
    <property type="entry name" value="Tissue_fac"/>
    <property type="match status" value="1"/>
</dbReference>
<keyword evidence="4" id="KW-0597">Phosphoprotein</keyword>
<comment type="function">
    <text evidence="12">Together with IFNAR1, forms the heterodimeric receptor for type I interferons (including interferons alpha, beta, epsilon, omega and kappa). Type I interferon binding activates the JAK-STAT signaling cascade, resulting in transcriptional activation or repression of interferon-regulated genes that encode the effectors of the interferon response. Mechanistically, type I interferon-binding brings the IFNAR1 and IFNAR2 subunits into close proximity with one another, driving their associated Janus kinases (JAKs) (TYK2 bound to IFNAR1 and JAK1 bound to IFNAR2) to cross-phosphorylate one another. The activated kinases phosphorylate specific tyrosine residues on the intracellular domains of IFNAR1 and IFNAR2, forming docking sites for the STAT transcription factors (STAT1, STAT2 and STAT). STAT proteins are then phosphorylated by the JAKs, promoting their translocation into the nucleus to regulate expression of interferon-regulated genes.</text>
</comment>
<feature type="domain" description="Fibronectin type-III" evidence="17">
    <location>
        <begin position="29"/>
        <end position="118"/>
    </location>
</feature>
<comment type="similarity">
    <text evidence="2">Belongs to the type II cytokine receptor family.</text>
</comment>
<evidence type="ECO:0000256" key="12">
    <source>
        <dbReference type="ARBA" id="ARBA00057968"/>
    </source>
</evidence>
<dbReference type="GO" id="GO:0042018">
    <property type="term" value="F:interleukin-22 receptor activity"/>
    <property type="evidence" value="ECO:0007669"/>
    <property type="project" value="TreeGrafter"/>
</dbReference>
<dbReference type="InterPro" id="IPR015373">
    <property type="entry name" value="Interferon/interleukin_rcp_dom"/>
</dbReference>
<dbReference type="InterPro" id="IPR050650">
    <property type="entry name" value="Type-II_Cytokine-TF_Rcpt"/>
</dbReference>
<dbReference type="InterPro" id="IPR003961">
    <property type="entry name" value="FN3_dom"/>
</dbReference>
<dbReference type="PANTHER" id="PTHR20859">
    <property type="entry name" value="INTERFERON/INTERLEUKIN RECEPTOR"/>
    <property type="match status" value="1"/>
</dbReference>
<evidence type="ECO:0000256" key="2">
    <source>
        <dbReference type="ARBA" id="ARBA00005399"/>
    </source>
</evidence>
<keyword evidence="11" id="KW-0325">Glycoprotein</keyword>
<dbReference type="InterPro" id="IPR036116">
    <property type="entry name" value="FN3_sf"/>
</dbReference>
<keyword evidence="7 15" id="KW-1133">Transmembrane helix</keyword>
<evidence type="ECO:0000256" key="3">
    <source>
        <dbReference type="ARBA" id="ARBA00022475"/>
    </source>
</evidence>
<keyword evidence="10 19" id="KW-0675">Receptor</keyword>
<reference evidence="19 20" key="1">
    <citation type="journal article" date="2020" name="Nature">
        <title>Six reference-quality genomes reveal evolution of bat adaptations.</title>
        <authorList>
            <person name="Jebb D."/>
            <person name="Huang Z."/>
            <person name="Pippel M."/>
            <person name="Hughes G.M."/>
            <person name="Lavrichenko K."/>
            <person name="Devanna P."/>
            <person name="Winkler S."/>
            <person name="Jermiin L.S."/>
            <person name="Skirmuntt E.C."/>
            <person name="Katzourakis A."/>
            <person name="Burkitt-Gray L."/>
            <person name="Ray D.A."/>
            <person name="Sullivan K.A.M."/>
            <person name="Roscito J.G."/>
            <person name="Kirilenko B.M."/>
            <person name="Davalos L.M."/>
            <person name="Corthals A.P."/>
            <person name="Power M.L."/>
            <person name="Jones G."/>
            <person name="Ransome R.D."/>
            <person name="Dechmann D.K.N."/>
            <person name="Locatelli A.G."/>
            <person name="Puechmaille S.J."/>
            <person name="Fedrigo O."/>
            <person name="Jarvis E.D."/>
            <person name="Hiller M."/>
            <person name="Vernes S.C."/>
            <person name="Myers E.W."/>
            <person name="Teeling E.C."/>
        </authorList>
    </citation>
    <scope>NUCLEOTIDE SEQUENCE [LARGE SCALE GENOMIC DNA]</scope>
    <source>
        <strain evidence="19">Bat1K_MPI-CBG_1</strain>
    </source>
</reference>
<evidence type="ECO:0000313" key="20">
    <source>
        <dbReference type="Proteomes" id="UP000664940"/>
    </source>
</evidence>
<dbReference type="Gene3D" id="2.60.40.10">
    <property type="entry name" value="Immunoglobulins"/>
    <property type="match status" value="2"/>
</dbReference>
<proteinExistence type="inferred from homology"/>
<dbReference type="Proteomes" id="UP000664940">
    <property type="component" value="Unassembled WGS sequence"/>
</dbReference>
<evidence type="ECO:0000256" key="8">
    <source>
        <dbReference type="ARBA" id="ARBA00023136"/>
    </source>
</evidence>
<dbReference type="FunFam" id="2.60.40.10:FF:000909">
    <property type="entry name" value="Interferon alpha/beta receptor 2"/>
    <property type="match status" value="1"/>
</dbReference>
<dbReference type="AlphaFoldDB" id="A0A834AR78"/>
<evidence type="ECO:0000259" key="17">
    <source>
        <dbReference type="Pfam" id="PF01108"/>
    </source>
</evidence>
<evidence type="ECO:0000256" key="9">
    <source>
        <dbReference type="ARBA" id="ARBA00023157"/>
    </source>
</evidence>
<feature type="domain" description="Interferon/interleukin receptor" evidence="18">
    <location>
        <begin position="135"/>
        <end position="236"/>
    </location>
</feature>
<evidence type="ECO:0000256" key="13">
    <source>
        <dbReference type="ARBA" id="ARBA00068670"/>
    </source>
</evidence>
<dbReference type="InterPro" id="IPR013783">
    <property type="entry name" value="Ig-like_fold"/>
</dbReference>
<gene>
    <name evidence="19" type="ORF">HJG60_006588</name>
</gene>
<evidence type="ECO:0000256" key="10">
    <source>
        <dbReference type="ARBA" id="ARBA00023170"/>
    </source>
</evidence>
<accession>A0A834AR78</accession>
<dbReference type="PANTHER" id="PTHR20859:SF84">
    <property type="entry name" value="INTERFERON ALPHA_BETA RECEPTOR 2"/>
    <property type="match status" value="1"/>
</dbReference>
<comment type="caution">
    <text evidence="19">The sequence shown here is derived from an EMBL/GenBank/DDBJ whole genome shotgun (WGS) entry which is preliminary data.</text>
</comment>
<dbReference type="GO" id="GO:0004905">
    <property type="term" value="F:type I interferon receptor activity"/>
    <property type="evidence" value="ECO:0007669"/>
    <property type="project" value="TreeGrafter"/>
</dbReference>
<dbReference type="Pfam" id="PF09294">
    <property type="entry name" value="Interfer-bind"/>
    <property type="match status" value="1"/>
</dbReference>
<feature type="transmembrane region" description="Helical" evidence="15">
    <location>
        <begin position="248"/>
        <end position="270"/>
    </location>
</feature>
<evidence type="ECO:0000256" key="15">
    <source>
        <dbReference type="SAM" id="Phobius"/>
    </source>
</evidence>
<feature type="chain" id="PRO_5032896588" description="Interferon alpha/beta receptor 2" evidence="16">
    <location>
        <begin position="32"/>
        <end position="431"/>
    </location>
</feature>
<evidence type="ECO:0000256" key="7">
    <source>
        <dbReference type="ARBA" id="ARBA00022989"/>
    </source>
</evidence>
<dbReference type="GO" id="GO:0005886">
    <property type="term" value="C:plasma membrane"/>
    <property type="evidence" value="ECO:0007669"/>
    <property type="project" value="UniProtKB-SubCell"/>
</dbReference>
<protein>
    <recommendedName>
        <fullName evidence="13">Interferon alpha/beta receptor 2</fullName>
    </recommendedName>
    <alternativeName>
        <fullName evidence="14">Type I interferon receptor 2</fullName>
    </alternativeName>
</protein>
<evidence type="ECO:0000256" key="16">
    <source>
        <dbReference type="SAM" id="SignalP"/>
    </source>
</evidence>
<evidence type="ECO:0000256" key="11">
    <source>
        <dbReference type="ARBA" id="ARBA00023180"/>
    </source>
</evidence>
<organism evidence="19 20">
    <name type="scientific">Phyllostomus discolor</name>
    <name type="common">pale spear-nosed bat</name>
    <dbReference type="NCBI Taxonomy" id="89673"/>
    <lineage>
        <taxon>Eukaryota</taxon>
        <taxon>Metazoa</taxon>
        <taxon>Chordata</taxon>
        <taxon>Craniata</taxon>
        <taxon>Vertebrata</taxon>
        <taxon>Euteleostomi</taxon>
        <taxon>Mammalia</taxon>
        <taxon>Eutheria</taxon>
        <taxon>Laurasiatheria</taxon>
        <taxon>Chiroptera</taxon>
        <taxon>Yangochiroptera</taxon>
        <taxon>Phyllostomidae</taxon>
        <taxon>Phyllostominae</taxon>
        <taxon>Phyllostomus</taxon>
    </lineage>
</organism>
<evidence type="ECO:0000256" key="6">
    <source>
        <dbReference type="ARBA" id="ARBA00022729"/>
    </source>
</evidence>
<dbReference type="SUPFAM" id="SSF49265">
    <property type="entry name" value="Fibronectin type III"/>
    <property type="match status" value="2"/>
</dbReference>
<keyword evidence="6 16" id="KW-0732">Signal</keyword>
<dbReference type="EMBL" id="JABVXQ010000003">
    <property type="protein sequence ID" value="KAF6119073.1"/>
    <property type="molecule type" value="Genomic_DNA"/>
</dbReference>
<keyword evidence="3" id="KW-1003">Cell membrane</keyword>
<feature type="signal peptide" evidence="16">
    <location>
        <begin position="1"/>
        <end position="31"/>
    </location>
</feature>
<evidence type="ECO:0000256" key="1">
    <source>
        <dbReference type="ARBA" id="ARBA00004251"/>
    </source>
</evidence>